<dbReference type="AlphaFoldDB" id="A0ABD5XAD8"/>
<dbReference type="GO" id="GO:0005886">
    <property type="term" value="C:plasma membrane"/>
    <property type="evidence" value="ECO:0007669"/>
    <property type="project" value="UniProtKB-SubCell"/>
</dbReference>
<accession>A0ABD5XAD8</accession>
<dbReference type="NCBIfam" id="NF007081">
    <property type="entry name" value="PRK09535.1"/>
    <property type="match status" value="1"/>
</dbReference>
<evidence type="ECO:0000256" key="2">
    <source>
        <dbReference type="ARBA" id="ARBA00007935"/>
    </source>
</evidence>
<dbReference type="Pfam" id="PF01032">
    <property type="entry name" value="FecCD"/>
    <property type="match status" value="1"/>
</dbReference>
<evidence type="ECO:0000313" key="9">
    <source>
        <dbReference type="EMBL" id="MFC7126786.1"/>
    </source>
</evidence>
<feature type="transmembrane region" description="Helical" evidence="8">
    <location>
        <begin position="152"/>
        <end position="170"/>
    </location>
</feature>
<comment type="similarity">
    <text evidence="2">Belongs to the binding-protein-dependent transport system permease family. FecCD subfamily.</text>
</comment>
<comment type="subcellular location">
    <subcellularLocation>
        <location evidence="1">Cell membrane</location>
        <topology evidence="1">Multi-pass membrane protein</topology>
    </subcellularLocation>
</comment>
<evidence type="ECO:0000256" key="1">
    <source>
        <dbReference type="ARBA" id="ARBA00004651"/>
    </source>
</evidence>
<keyword evidence="6 8" id="KW-1133">Transmembrane helix</keyword>
<name>A0ABD5XAD8_9EURY</name>
<dbReference type="InterPro" id="IPR000522">
    <property type="entry name" value="ABC_transptr_permease_BtuC"/>
</dbReference>
<keyword evidence="3" id="KW-0813">Transport</keyword>
<feature type="transmembrane region" description="Helical" evidence="8">
    <location>
        <begin position="182"/>
        <end position="202"/>
    </location>
</feature>
<dbReference type="Gene3D" id="1.10.3470.10">
    <property type="entry name" value="ABC transporter involved in vitamin B12 uptake, BtuC"/>
    <property type="match status" value="1"/>
</dbReference>
<comment type="caution">
    <text evidence="9">The sequence shown here is derived from an EMBL/GenBank/DDBJ whole genome shotgun (WGS) entry which is preliminary data.</text>
</comment>
<reference evidence="9 10" key="1">
    <citation type="journal article" date="2014" name="Int. J. Syst. Evol. Microbiol.">
        <title>Complete genome sequence of Corynebacterium casei LMG S-19264T (=DSM 44701T), isolated from a smear-ripened cheese.</title>
        <authorList>
            <consortium name="US DOE Joint Genome Institute (JGI-PGF)"/>
            <person name="Walter F."/>
            <person name="Albersmeier A."/>
            <person name="Kalinowski J."/>
            <person name="Ruckert C."/>
        </authorList>
    </citation>
    <scope>NUCLEOTIDE SEQUENCE [LARGE SCALE GENOMIC DNA]</scope>
    <source>
        <strain evidence="9 10">CGMCC 4.7215</strain>
    </source>
</reference>
<keyword evidence="5 8" id="KW-0812">Transmembrane</keyword>
<dbReference type="PANTHER" id="PTHR30472">
    <property type="entry name" value="FERRIC ENTEROBACTIN TRANSPORT SYSTEM PERMEASE PROTEIN"/>
    <property type="match status" value="1"/>
</dbReference>
<feature type="transmembrane region" description="Helical" evidence="8">
    <location>
        <begin position="222"/>
        <end position="244"/>
    </location>
</feature>
<evidence type="ECO:0000256" key="7">
    <source>
        <dbReference type="ARBA" id="ARBA00023136"/>
    </source>
</evidence>
<keyword evidence="7 8" id="KW-0472">Membrane</keyword>
<evidence type="ECO:0000256" key="8">
    <source>
        <dbReference type="SAM" id="Phobius"/>
    </source>
</evidence>
<evidence type="ECO:0000256" key="6">
    <source>
        <dbReference type="ARBA" id="ARBA00022989"/>
    </source>
</evidence>
<dbReference type="EMBL" id="JBHSZQ010000047">
    <property type="protein sequence ID" value="MFC7126786.1"/>
    <property type="molecule type" value="Genomic_DNA"/>
</dbReference>
<feature type="transmembrane region" description="Helical" evidence="8">
    <location>
        <begin position="99"/>
        <end position="120"/>
    </location>
</feature>
<keyword evidence="4" id="KW-1003">Cell membrane</keyword>
<sequence>MRTATRTLLWSGGLFVLLCATVLVSAALGPVRIDILTVARATLNTLAVPSGISVGFDTATTAGVDIPFPTLDIAYTGFFTFDVPTTAQIIVSDIRLPRILLGAIVGFVLATAGTVMQGFFRNPMADPSIIGVSSGAAVGAVAVIAFSLTIPLQVAAFISSLVTAFAVYIIATNNGRTPVATLLLSGVAVQTFLGSIISYMLLQSGESLEQAVYWMMGHLSNSRWSEVEITLPFAIILFIALLAYARDLNVMLLGEEDAQSLGINVERTKRLLLGGSAVITAAGVAVAGVIGFVGLIVPHMMRLVVGPDHRILIPTSALSGATFLVLADTLARAGPAEVPVGIVTSAVGAPFFLLLLRKREVHSL</sequence>
<protein>
    <submittedName>
        <fullName evidence="9">Vitamin B12 ABC transporter permease BtuC</fullName>
    </submittedName>
</protein>
<dbReference type="InterPro" id="IPR037294">
    <property type="entry name" value="ABC_BtuC-like"/>
</dbReference>
<evidence type="ECO:0000256" key="3">
    <source>
        <dbReference type="ARBA" id="ARBA00022448"/>
    </source>
</evidence>
<dbReference type="CDD" id="cd06550">
    <property type="entry name" value="TM_ABC_iron-siderophores_like"/>
    <property type="match status" value="1"/>
</dbReference>
<dbReference type="Proteomes" id="UP001596414">
    <property type="component" value="Unassembled WGS sequence"/>
</dbReference>
<evidence type="ECO:0000256" key="4">
    <source>
        <dbReference type="ARBA" id="ARBA00022475"/>
    </source>
</evidence>
<dbReference type="PANTHER" id="PTHR30472:SF25">
    <property type="entry name" value="ABC TRANSPORTER PERMEASE PROTEIN MJ0876-RELATED"/>
    <property type="match status" value="1"/>
</dbReference>
<evidence type="ECO:0000256" key="5">
    <source>
        <dbReference type="ARBA" id="ARBA00022692"/>
    </source>
</evidence>
<evidence type="ECO:0000313" key="10">
    <source>
        <dbReference type="Proteomes" id="UP001596414"/>
    </source>
</evidence>
<feature type="transmembrane region" description="Helical" evidence="8">
    <location>
        <begin position="338"/>
        <end position="356"/>
    </location>
</feature>
<organism evidence="9 10">
    <name type="scientific">Halovenus rubra</name>
    <dbReference type="NCBI Taxonomy" id="869890"/>
    <lineage>
        <taxon>Archaea</taxon>
        <taxon>Methanobacteriati</taxon>
        <taxon>Methanobacteriota</taxon>
        <taxon>Stenosarchaea group</taxon>
        <taxon>Halobacteria</taxon>
        <taxon>Halobacteriales</taxon>
        <taxon>Haloarculaceae</taxon>
        <taxon>Halovenus</taxon>
    </lineage>
</organism>
<feature type="transmembrane region" description="Helical" evidence="8">
    <location>
        <begin position="127"/>
        <end position="146"/>
    </location>
</feature>
<dbReference type="SUPFAM" id="SSF81345">
    <property type="entry name" value="ABC transporter involved in vitamin B12 uptake, BtuC"/>
    <property type="match status" value="1"/>
</dbReference>
<feature type="transmembrane region" description="Helical" evidence="8">
    <location>
        <begin position="271"/>
        <end position="297"/>
    </location>
</feature>
<gene>
    <name evidence="9" type="primary">btuC</name>
    <name evidence="9" type="ORF">ACFQJ7_12250</name>
</gene>
<dbReference type="RefSeq" id="WP_267637385.1">
    <property type="nucleotide sequence ID" value="NZ_JAODIY010000009.1"/>
</dbReference>
<proteinExistence type="inferred from homology"/>